<proteinExistence type="predicted"/>
<dbReference type="CDD" id="cd01109">
    <property type="entry name" value="HTH_YyaN"/>
    <property type="match status" value="1"/>
</dbReference>
<dbReference type="InterPro" id="IPR047057">
    <property type="entry name" value="MerR_fam"/>
</dbReference>
<feature type="coiled-coil region" evidence="2">
    <location>
        <begin position="81"/>
        <end position="115"/>
    </location>
</feature>
<dbReference type="RefSeq" id="WP_055224444.1">
    <property type="nucleotide sequence ID" value="NZ_BLYL01000013.1"/>
</dbReference>
<keyword evidence="1" id="KW-0238">DNA-binding</keyword>
<dbReference type="AlphaFoldDB" id="A0AAI9K5F6"/>
<name>A0AAI9K5F6_9FIRM</name>
<feature type="domain" description="HTH merR-type" evidence="3">
    <location>
        <begin position="1"/>
        <end position="69"/>
    </location>
</feature>
<dbReference type="PROSITE" id="PS50937">
    <property type="entry name" value="HTH_MERR_2"/>
    <property type="match status" value="1"/>
</dbReference>
<dbReference type="InterPro" id="IPR009061">
    <property type="entry name" value="DNA-bd_dom_put_sf"/>
</dbReference>
<comment type="caution">
    <text evidence="4">The sequence shown here is derived from an EMBL/GenBank/DDBJ whole genome shotgun (WGS) entry which is preliminary data.</text>
</comment>
<dbReference type="SMART" id="SM00422">
    <property type="entry name" value="HTH_MERR"/>
    <property type="match status" value="1"/>
</dbReference>
<reference evidence="4" key="1">
    <citation type="submission" date="2020-06" db="EMBL/GenBank/DDBJ databases">
        <title>Characterization of fructooligosaccharide metabolism and fructooligosaccharide-degrading enzymes in human commensal butyrate producers.</title>
        <authorList>
            <person name="Tanno H."/>
            <person name="Fujii T."/>
            <person name="Hirano K."/>
            <person name="Maeno S."/>
            <person name="Tonozuka T."/>
            <person name="Sakamoto M."/>
            <person name="Ohkuma M."/>
            <person name="Tochio T."/>
            <person name="Endo A."/>
        </authorList>
    </citation>
    <scope>NUCLEOTIDE SEQUENCE</scope>
    <source>
        <strain evidence="4">JCM 31265</strain>
    </source>
</reference>
<gene>
    <name evidence="4" type="ORF">COEU31_21260</name>
</gene>
<evidence type="ECO:0000313" key="4">
    <source>
        <dbReference type="EMBL" id="GFO95080.1"/>
    </source>
</evidence>
<keyword evidence="2" id="KW-0175">Coiled coil</keyword>
<dbReference type="EMBL" id="BLYL01000013">
    <property type="protein sequence ID" value="GFO95080.1"/>
    <property type="molecule type" value="Genomic_DNA"/>
</dbReference>
<evidence type="ECO:0000259" key="3">
    <source>
        <dbReference type="PROSITE" id="PS50937"/>
    </source>
</evidence>
<protein>
    <submittedName>
        <fullName evidence="4">MerR family transcriptional regulator</fullName>
    </submittedName>
</protein>
<dbReference type="Gene3D" id="1.10.1660.10">
    <property type="match status" value="1"/>
</dbReference>
<dbReference type="SUPFAM" id="SSF46955">
    <property type="entry name" value="Putative DNA-binding domain"/>
    <property type="match status" value="1"/>
</dbReference>
<accession>A0AAI9K5F6</accession>
<evidence type="ECO:0000256" key="2">
    <source>
        <dbReference type="SAM" id="Coils"/>
    </source>
</evidence>
<evidence type="ECO:0000313" key="5">
    <source>
        <dbReference type="Proteomes" id="UP000660047"/>
    </source>
</evidence>
<dbReference type="GO" id="GO:0003677">
    <property type="term" value="F:DNA binding"/>
    <property type="evidence" value="ECO:0007669"/>
    <property type="project" value="UniProtKB-KW"/>
</dbReference>
<dbReference type="InterPro" id="IPR000551">
    <property type="entry name" value="MerR-type_HTH_dom"/>
</dbReference>
<sequence length="134" mass="15583">MTIKEVSEKFDITADTLRYYERVGLIPPVARNANGNRDYQEKDVDWVEHTVCMRNAGVPIEALIEYVKLFQMGDATFGARLDLLKEQYEKLEEQRKQIEATMDRLHYKISKYEEAVKTGKLVWDGKITDGECTM</sequence>
<dbReference type="Proteomes" id="UP000660047">
    <property type="component" value="Unassembled WGS sequence"/>
</dbReference>
<dbReference type="PANTHER" id="PTHR30204">
    <property type="entry name" value="REDOX-CYCLING DRUG-SENSING TRANSCRIPTIONAL ACTIVATOR SOXR"/>
    <property type="match status" value="1"/>
</dbReference>
<dbReference type="PANTHER" id="PTHR30204:SF98">
    <property type="entry name" value="HTH-TYPE TRANSCRIPTIONAL REGULATOR ADHR"/>
    <property type="match status" value="1"/>
</dbReference>
<organism evidence="4 5">
    <name type="scientific">Coprococcus eutactus</name>
    <dbReference type="NCBI Taxonomy" id="33043"/>
    <lineage>
        <taxon>Bacteria</taxon>
        <taxon>Bacillati</taxon>
        <taxon>Bacillota</taxon>
        <taxon>Clostridia</taxon>
        <taxon>Lachnospirales</taxon>
        <taxon>Lachnospiraceae</taxon>
        <taxon>Coprococcus</taxon>
    </lineage>
</organism>
<dbReference type="Pfam" id="PF13411">
    <property type="entry name" value="MerR_1"/>
    <property type="match status" value="1"/>
</dbReference>
<dbReference type="GO" id="GO:0003700">
    <property type="term" value="F:DNA-binding transcription factor activity"/>
    <property type="evidence" value="ECO:0007669"/>
    <property type="project" value="InterPro"/>
</dbReference>
<evidence type="ECO:0000256" key="1">
    <source>
        <dbReference type="ARBA" id="ARBA00023125"/>
    </source>
</evidence>